<dbReference type="PANTHER" id="PTHR43319">
    <property type="entry name" value="BETA-LACTAMASE-RELATED"/>
    <property type="match status" value="1"/>
</dbReference>
<evidence type="ECO:0000313" key="3">
    <source>
        <dbReference type="EMBL" id="MFI6498216.1"/>
    </source>
</evidence>
<dbReference type="RefSeq" id="WP_397081473.1">
    <property type="nucleotide sequence ID" value="NZ_JBITGY010000003.1"/>
</dbReference>
<evidence type="ECO:0000256" key="1">
    <source>
        <dbReference type="SAM" id="MobiDB-lite"/>
    </source>
</evidence>
<dbReference type="InterPro" id="IPR012338">
    <property type="entry name" value="Beta-lactam/transpept-like"/>
</dbReference>
<evidence type="ECO:0000313" key="4">
    <source>
        <dbReference type="Proteomes" id="UP001612741"/>
    </source>
</evidence>
<reference evidence="3 4" key="1">
    <citation type="submission" date="2024-10" db="EMBL/GenBank/DDBJ databases">
        <title>The Natural Products Discovery Center: Release of the First 8490 Sequenced Strains for Exploring Actinobacteria Biosynthetic Diversity.</title>
        <authorList>
            <person name="Kalkreuter E."/>
            <person name="Kautsar S.A."/>
            <person name="Yang D."/>
            <person name="Bader C.D."/>
            <person name="Teijaro C.N."/>
            <person name="Fluegel L."/>
            <person name="Davis C.M."/>
            <person name="Simpson J.R."/>
            <person name="Lauterbach L."/>
            <person name="Steele A.D."/>
            <person name="Gui C."/>
            <person name="Meng S."/>
            <person name="Li G."/>
            <person name="Viehrig K."/>
            <person name="Ye F."/>
            <person name="Su P."/>
            <person name="Kiefer A.F."/>
            <person name="Nichols A."/>
            <person name="Cepeda A.J."/>
            <person name="Yan W."/>
            <person name="Fan B."/>
            <person name="Jiang Y."/>
            <person name="Adhikari A."/>
            <person name="Zheng C.-J."/>
            <person name="Schuster L."/>
            <person name="Cowan T.M."/>
            <person name="Smanski M.J."/>
            <person name="Chevrette M.G."/>
            <person name="De Carvalho L.P.S."/>
            <person name="Shen B."/>
        </authorList>
    </citation>
    <scope>NUCLEOTIDE SEQUENCE [LARGE SCALE GENOMIC DNA]</scope>
    <source>
        <strain evidence="3 4">NPDC050545</strain>
    </source>
</reference>
<protein>
    <submittedName>
        <fullName evidence="3">Serine hydrolase domain-containing protein</fullName>
    </submittedName>
</protein>
<dbReference type="InterPro" id="IPR052907">
    <property type="entry name" value="Beta-lactamase/esterase"/>
</dbReference>
<dbReference type="EMBL" id="JBITGY010000003">
    <property type="protein sequence ID" value="MFI6498216.1"/>
    <property type="molecule type" value="Genomic_DNA"/>
</dbReference>
<keyword evidence="3" id="KW-0378">Hydrolase</keyword>
<dbReference type="InterPro" id="IPR001466">
    <property type="entry name" value="Beta-lactam-related"/>
</dbReference>
<sequence length="386" mass="41500">MVEGFADNGYEAVRDVFQRLHDEGRETGAGLSVWRDGREVVNLSAGWRDADRRHPWTAGTLVQTYSVSKPFVALIALAAVREGALDLDTPVAAYWPAYAAGGKDTVTLRHVLTHQAGQPRFPDSARRLDPLDDTALRDALAAAAPEYAPGTAMGEHAMTYGHLVDGILRAATGATLDDVYTEKVRPALGLDAWFAVPDEQLHRVADLEPSTAHNWDERPSAPWLAVPAGVLDPELVNSRAWRQSVFGAVNLHATASSMAGFFATLRDEDGPLRALLGPELHAAFITSQVTGHDHVFGTRLSWTLGLIRDKGKIAKGGIGGAAAWLSLRHGHGVAYLTRHLADHSRAAEVAAVLGDDLSVVGEDERAGVDERAGEDEEAGATETRRR</sequence>
<name>A0ABW7YQM7_9ACTN</name>
<dbReference type="SUPFAM" id="SSF56601">
    <property type="entry name" value="beta-lactamase/transpeptidase-like"/>
    <property type="match status" value="1"/>
</dbReference>
<dbReference type="GO" id="GO:0016787">
    <property type="term" value="F:hydrolase activity"/>
    <property type="evidence" value="ECO:0007669"/>
    <property type="project" value="UniProtKB-KW"/>
</dbReference>
<feature type="region of interest" description="Disordered" evidence="1">
    <location>
        <begin position="363"/>
        <end position="386"/>
    </location>
</feature>
<dbReference type="Proteomes" id="UP001612741">
    <property type="component" value="Unassembled WGS sequence"/>
</dbReference>
<accession>A0ABW7YQM7</accession>
<gene>
    <name evidence="3" type="ORF">ACIBG2_12555</name>
</gene>
<comment type="caution">
    <text evidence="3">The sequence shown here is derived from an EMBL/GenBank/DDBJ whole genome shotgun (WGS) entry which is preliminary data.</text>
</comment>
<feature type="domain" description="Beta-lactamase-related" evidence="2">
    <location>
        <begin position="13"/>
        <end position="347"/>
    </location>
</feature>
<proteinExistence type="predicted"/>
<keyword evidence="4" id="KW-1185">Reference proteome</keyword>
<evidence type="ECO:0000259" key="2">
    <source>
        <dbReference type="Pfam" id="PF00144"/>
    </source>
</evidence>
<organism evidence="3 4">
    <name type="scientific">Nonomuraea typhae</name>
    <dbReference type="NCBI Taxonomy" id="2603600"/>
    <lineage>
        <taxon>Bacteria</taxon>
        <taxon>Bacillati</taxon>
        <taxon>Actinomycetota</taxon>
        <taxon>Actinomycetes</taxon>
        <taxon>Streptosporangiales</taxon>
        <taxon>Streptosporangiaceae</taxon>
        <taxon>Nonomuraea</taxon>
    </lineage>
</organism>
<dbReference type="PANTHER" id="PTHR43319:SF3">
    <property type="entry name" value="BETA-LACTAMASE-RELATED DOMAIN-CONTAINING PROTEIN"/>
    <property type="match status" value="1"/>
</dbReference>
<dbReference type="Pfam" id="PF00144">
    <property type="entry name" value="Beta-lactamase"/>
    <property type="match status" value="1"/>
</dbReference>
<dbReference type="Gene3D" id="3.40.710.10">
    <property type="entry name" value="DD-peptidase/beta-lactamase superfamily"/>
    <property type="match status" value="1"/>
</dbReference>